<dbReference type="GO" id="GO:0004222">
    <property type="term" value="F:metalloendopeptidase activity"/>
    <property type="evidence" value="ECO:0007669"/>
    <property type="project" value="TreeGrafter"/>
</dbReference>
<gene>
    <name evidence="3" type="ordered locus">Spiaf_1444</name>
</gene>
<dbReference type="OrthoDB" id="305469at2"/>
<dbReference type="KEGG" id="sfc:Spiaf_1444"/>
<evidence type="ECO:0000313" key="3">
    <source>
        <dbReference type="EMBL" id="AFG37507.1"/>
    </source>
</evidence>
<dbReference type="PATRIC" id="fig|889378.3.peg.1437"/>
<dbReference type="CDD" id="cd12797">
    <property type="entry name" value="M23_peptidase"/>
    <property type="match status" value="1"/>
</dbReference>
<dbReference type="InterPro" id="IPR016047">
    <property type="entry name" value="M23ase_b-sheet_dom"/>
</dbReference>
<protein>
    <submittedName>
        <fullName evidence="3">Metalloendopeptidase-like membrane protein</fullName>
    </submittedName>
</protein>
<dbReference type="PANTHER" id="PTHR21666:SF290">
    <property type="entry name" value="PEPTIDASE M23 DOMAIN PROTEIN"/>
    <property type="match status" value="1"/>
</dbReference>
<evidence type="ECO:0000259" key="2">
    <source>
        <dbReference type="Pfam" id="PF01551"/>
    </source>
</evidence>
<dbReference type="HOGENOM" id="CLU_876904_0_0_12"/>
<dbReference type="eggNOG" id="COG0739">
    <property type="taxonomic scope" value="Bacteria"/>
</dbReference>
<keyword evidence="4" id="KW-1185">Reference proteome</keyword>
<dbReference type="Pfam" id="PF01551">
    <property type="entry name" value="Peptidase_M23"/>
    <property type="match status" value="1"/>
</dbReference>
<dbReference type="STRING" id="889378.Spiaf_1444"/>
<dbReference type="AlphaFoldDB" id="H9UJ14"/>
<dbReference type="InterPro" id="IPR011055">
    <property type="entry name" value="Dup_hybrid_motif"/>
</dbReference>
<dbReference type="InterPro" id="IPR050570">
    <property type="entry name" value="Cell_wall_metabolism_enzyme"/>
</dbReference>
<accession>H9UJ14</accession>
<name>H9UJ14_SPIAZ</name>
<proteinExistence type="predicted"/>
<feature type="signal peptide" evidence="1">
    <location>
        <begin position="1"/>
        <end position="20"/>
    </location>
</feature>
<feature type="chain" id="PRO_5003623053" evidence="1">
    <location>
        <begin position="21"/>
        <end position="317"/>
    </location>
</feature>
<dbReference type="EMBL" id="CP003282">
    <property type="protein sequence ID" value="AFG37507.1"/>
    <property type="molecule type" value="Genomic_DNA"/>
</dbReference>
<sequence>MKLLAAFLVTLLFFVSAAAAADFQGIVLPGSESDFPQGGAIAGHVADTAGSGYTVRLETASGDTEVRVRSFSAYGMEWFVLPLRFDLPPDDYLLRAIPHDPSAVQLDAIPVTVRNRDFPRQEIRLTREVSDLRRTVDPRREEESARLWEILSTTSEDALYHFGSMIIPLNADYRTTSDFAHQRIFLYDDGTSARSVHWGWDLAAPTGTEVVAPGGGRVVLASDRLITGNSIVLEHLPGMYSLFYHMDSLAVAEGDVVEPGAILGTVGSTGVSTGPHLHWELRIATVPVQPNHFLEHPLLDTGAAFPDNVPSNGQPHR</sequence>
<keyword evidence="1" id="KW-0732">Signal</keyword>
<evidence type="ECO:0000313" key="4">
    <source>
        <dbReference type="Proteomes" id="UP000007383"/>
    </source>
</evidence>
<evidence type="ECO:0000256" key="1">
    <source>
        <dbReference type="SAM" id="SignalP"/>
    </source>
</evidence>
<reference evidence="4" key="1">
    <citation type="journal article" date="2013" name="Stand. Genomic Sci.">
        <title>Complete genome sequence of the halophilic bacterium Spirochaeta africana type strain (Z-7692(T)) from the alkaline Lake Magadi in the East African Rift.</title>
        <authorList>
            <person name="Liolos K."/>
            <person name="Abt B."/>
            <person name="Scheuner C."/>
            <person name="Teshima H."/>
            <person name="Held B."/>
            <person name="Lapidus A."/>
            <person name="Nolan M."/>
            <person name="Lucas S."/>
            <person name="Deshpande S."/>
            <person name="Cheng J.F."/>
            <person name="Tapia R."/>
            <person name="Goodwin L.A."/>
            <person name="Pitluck S."/>
            <person name="Pagani I."/>
            <person name="Ivanova N."/>
            <person name="Mavromatis K."/>
            <person name="Mikhailova N."/>
            <person name="Huntemann M."/>
            <person name="Pati A."/>
            <person name="Chen A."/>
            <person name="Palaniappan K."/>
            <person name="Land M."/>
            <person name="Rohde M."/>
            <person name="Tindall B.J."/>
            <person name="Detter J.C."/>
            <person name="Goker M."/>
            <person name="Bristow J."/>
            <person name="Eisen J.A."/>
            <person name="Markowitz V."/>
            <person name="Hugenholtz P."/>
            <person name="Woyke T."/>
            <person name="Klenk H.P."/>
            <person name="Kyrpides N.C."/>
        </authorList>
    </citation>
    <scope>NUCLEOTIDE SEQUENCE</scope>
    <source>
        <strain evidence="4">ATCC 700263 / DSM 8902 / Z-7692</strain>
    </source>
</reference>
<feature type="domain" description="M23ase beta-sheet core" evidence="2">
    <location>
        <begin position="196"/>
        <end position="290"/>
    </location>
</feature>
<organism evidence="3 4">
    <name type="scientific">Spirochaeta africana (strain ATCC 700263 / DSM 8902 / Z-7692)</name>
    <dbReference type="NCBI Taxonomy" id="889378"/>
    <lineage>
        <taxon>Bacteria</taxon>
        <taxon>Pseudomonadati</taxon>
        <taxon>Spirochaetota</taxon>
        <taxon>Spirochaetia</taxon>
        <taxon>Spirochaetales</taxon>
        <taxon>Spirochaetaceae</taxon>
        <taxon>Spirochaeta</taxon>
    </lineage>
</organism>
<dbReference type="RefSeq" id="WP_014455491.1">
    <property type="nucleotide sequence ID" value="NC_017098.1"/>
</dbReference>
<dbReference type="Proteomes" id="UP000007383">
    <property type="component" value="Chromosome"/>
</dbReference>
<dbReference type="Gene3D" id="2.70.70.10">
    <property type="entry name" value="Glucose Permease (Domain IIA)"/>
    <property type="match status" value="1"/>
</dbReference>
<dbReference type="PANTHER" id="PTHR21666">
    <property type="entry name" value="PEPTIDASE-RELATED"/>
    <property type="match status" value="1"/>
</dbReference>
<dbReference type="SUPFAM" id="SSF51261">
    <property type="entry name" value="Duplicated hybrid motif"/>
    <property type="match status" value="1"/>
</dbReference>